<evidence type="ECO:0000313" key="2">
    <source>
        <dbReference type="Proteomes" id="UP000236333"/>
    </source>
</evidence>
<dbReference type="AlphaFoldDB" id="A0A2J7ZKT0"/>
<dbReference type="SUPFAM" id="SSF63829">
    <property type="entry name" value="Calcium-dependent phosphotriesterase"/>
    <property type="match status" value="1"/>
</dbReference>
<keyword evidence="2" id="KW-1185">Reference proteome</keyword>
<accession>A0A2J7ZKT0</accession>
<gene>
    <name evidence="1" type="ORF">TSOC_013288</name>
</gene>
<sequence>MATPRVVDLRLEHPLRCVAVRPAPRSAGSGGGAQQQPQAQQVLLFTDGGCFELLGLDGAGGGAGGGAGSAAGAGVRVGPAVPLRDADNAEWPCDEVRYATYDASSSSLYATTDAGLVRIDAEGRVTDPLSGYDRLPFDIKGLEAIAVDHLGIVYVAAEEELCMLLLPSRQAGQVAGAEAHGAGGGLIQLTSANLDGGGLQYVAYDPRLGRLYVATDRAIYGVRGTTAALLAGGTNGGSGMCRDGAGCRACFRFIRRVMPGHDGCLYVVDGRSSLQLRKVTPDGVVSTLQQLD</sequence>
<dbReference type="Proteomes" id="UP000236333">
    <property type="component" value="Unassembled WGS sequence"/>
</dbReference>
<protein>
    <submittedName>
        <fullName evidence="1">Uncharacterized protein</fullName>
    </submittedName>
</protein>
<evidence type="ECO:0000313" key="1">
    <source>
        <dbReference type="EMBL" id="PNH00874.1"/>
    </source>
</evidence>
<dbReference type="InterPro" id="IPR011042">
    <property type="entry name" value="6-blade_b-propeller_TolB-like"/>
</dbReference>
<proteinExistence type="predicted"/>
<organism evidence="1 2">
    <name type="scientific">Tetrabaena socialis</name>
    <dbReference type="NCBI Taxonomy" id="47790"/>
    <lineage>
        <taxon>Eukaryota</taxon>
        <taxon>Viridiplantae</taxon>
        <taxon>Chlorophyta</taxon>
        <taxon>core chlorophytes</taxon>
        <taxon>Chlorophyceae</taxon>
        <taxon>CS clade</taxon>
        <taxon>Chlamydomonadales</taxon>
        <taxon>Tetrabaenaceae</taxon>
        <taxon>Tetrabaena</taxon>
    </lineage>
</organism>
<comment type="caution">
    <text evidence="1">The sequence shown here is derived from an EMBL/GenBank/DDBJ whole genome shotgun (WGS) entry which is preliminary data.</text>
</comment>
<name>A0A2J7ZKT0_9CHLO</name>
<reference evidence="1 2" key="1">
    <citation type="journal article" date="2017" name="Mol. Biol. Evol.">
        <title>The 4-celled Tetrabaena socialis nuclear genome reveals the essential components for genetic control of cell number at the origin of multicellularity in the volvocine lineage.</title>
        <authorList>
            <person name="Featherston J."/>
            <person name="Arakaki Y."/>
            <person name="Hanschen E.R."/>
            <person name="Ferris P.J."/>
            <person name="Michod R.E."/>
            <person name="Olson B.J.S.C."/>
            <person name="Nozaki H."/>
            <person name="Durand P.M."/>
        </authorList>
    </citation>
    <scope>NUCLEOTIDE SEQUENCE [LARGE SCALE GENOMIC DNA]</scope>
    <source>
        <strain evidence="1 2">NIES-571</strain>
    </source>
</reference>
<dbReference type="EMBL" id="PGGS01001121">
    <property type="protein sequence ID" value="PNH00874.1"/>
    <property type="molecule type" value="Genomic_DNA"/>
</dbReference>
<dbReference type="Gene3D" id="2.120.10.30">
    <property type="entry name" value="TolB, C-terminal domain"/>
    <property type="match status" value="1"/>
</dbReference>